<dbReference type="AlphaFoldDB" id="A0A1G5N7N5"/>
<dbReference type="Proteomes" id="UP000199347">
    <property type="component" value="Unassembled WGS sequence"/>
</dbReference>
<evidence type="ECO:0000256" key="3">
    <source>
        <dbReference type="ARBA" id="ARBA00022475"/>
    </source>
</evidence>
<evidence type="ECO:0000256" key="8">
    <source>
        <dbReference type="ARBA" id="ARBA00035655"/>
    </source>
</evidence>
<dbReference type="InterPro" id="IPR007272">
    <property type="entry name" value="Sulf_transp_TsuA/YedE"/>
</dbReference>
<feature type="transmembrane region" description="Helical" evidence="9">
    <location>
        <begin position="199"/>
        <end position="217"/>
    </location>
</feature>
<feature type="transmembrane region" description="Helical" evidence="9">
    <location>
        <begin position="118"/>
        <end position="137"/>
    </location>
</feature>
<evidence type="ECO:0000313" key="10">
    <source>
        <dbReference type="EMBL" id="SCZ32719.1"/>
    </source>
</evidence>
<evidence type="ECO:0000256" key="1">
    <source>
        <dbReference type="ARBA" id="ARBA00004429"/>
    </source>
</evidence>
<organism evidence="10 11">
    <name type="scientific">Afifella marina DSM 2698</name>
    <dbReference type="NCBI Taxonomy" id="1120955"/>
    <lineage>
        <taxon>Bacteria</taxon>
        <taxon>Pseudomonadati</taxon>
        <taxon>Pseudomonadota</taxon>
        <taxon>Alphaproteobacteria</taxon>
        <taxon>Hyphomicrobiales</taxon>
        <taxon>Afifellaceae</taxon>
        <taxon>Afifella</taxon>
    </lineage>
</organism>
<comment type="subcellular location">
    <subcellularLocation>
        <location evidence="1">Cell inner membrane</location>
        <topology evidence="1">Multi-pass membrane protein</topology>
    </subcellularLocation>
</comment>
<accession>A0A1G5N7N5</accession>
<dbReference type="GO" id="GO:0005886">
    <property type="term" value="C:plasma membrane"/>
    <property type="evidence" value="ECO:0007669"/>
    <property type="project" value="UniProtKB-SubCell"/>
</dbReference>
<keyword evidence="4" id="KW-0997">Cell inner membrane</keyword>
<evidence type="ECO:0000256" key="5">
    <source>
        <dbReference type="ARBA" id="ARBA00022692"/>
    </source>
</evidence>
<comment type="similarity">
    <text evidence="8">Belongs to the TsuA/YedE (TC 9.B.102) family.</text>
</comment>
<dbReference type="STRING" id="1120955.SAMN03080610_01565"/>
<feature type="transmembrane region" description="Helical" evidence="9">
    <location>
        <begin position="51"/>
        <end position="76"/>
    </location>
</feature>
<feature type="transmembrane region" description="Helical" evidence="9">
    <location>
        <begin position="158"/>
        <end position="179"/>
    </location>
</feature>
<feature type="transmembrane region" description="Helical" evidence="9">
    <location>
        <begin position="340"/>
        <end position="369"/>
    </location>
</feature>
<dbReference type="Pfam" id="PF04143">
    <property type="entry name" value="Sulf_transp"/>
    <property type="match status" value="1"/>
</dbReference>
<gene>
    <name evidence="10" type="ORF">SAMN03080610_01565</name>
</gene>
<dbReference type="PANTHER" id="PTHR30574:SF1">
    <property type="entry name" value="SULPHUR TRANSPORT DOMAIN-CONTAINING PROTEIN"/>
    <property type="match status" value="1"/>
</dbReference>
<dbReference type="OrthoDB" id="9794165at2"/>
<evidence type="ECO:0000256" key="2">
    <source>
        <dbReference type="ARBA" id="ARBA00022448"/>
    </source>
</evidence>
<proteinExistence type="inferred from homology"/>
<name>A0A1G5N7N5_AFIMA</name>
<dbReference type="EMBL" id="FMVW01000002">
    <property type="protein sequence ID" value="SCZ32719.1"/>
    <property type="molecule type" value="Genomic_DNA"/>
</dbReference>
<feature type="transmembrane region" description="Helical" evidence="9">
    <location>
        <begin position="308"/>
        <end position="328"/>
    </location>
</feature>
<feature type="transmembrane region" description="Helical" evidence="9">
    <location>
        <begin position="238"/>
        <end position="258"/>
    </location>
</feature>
<dbReference type="PANTHER" id="PTHR30574">
    <property type="entry name" value="INNER MEMBRANE PROTEIN YEDE"/>
    <property type="match status" value="1"/>
</dbReference>
<dbReference type="RefSeq" id="WP_092811219.1">
    <property type="nucleotide sequence ID" value="NZ_FMVW01000002.1"/>
</dbReference>
<feature type="transmembrane region" description="Helical" evidence="9">
    <location>
        <begin position="28"/>
        <end position="45"/>
    </location>
</feature>
<feature type="transmembrane region" description="Helical" evidence="9">
    <location>
        <begin position="375"/>
        <end position="392"/>
    </location>
</feature>
<reference evidence="10 11" key="1">
    <citation type="submission" date="2016-10" db="EMBL/GenBank/DDBJ databases">
        <authorList>
            <person name="de Groot N.N."/>
        </authorList>
    </citation>
    <scope>NUCLEOTIDE SEQUENCE [LARGE SCALE GENOMIC DNA]</scope>
    <source>
        <strain evidence="10 11">DSM 2698</strain>
    </source>
</reference>
<protein>
    <submittedName>
        <fullName evidence="10">Uncharacterized protein</fullName>
    </submittedName>
</protein>
<evidence type="ECO:0000256" key="9">
    <source>
        <dbReference type="SAM" id="Phobius"/>
    </source>
</evidence>
<keyword evidence="2" id="KW-0813">Transport</keyword>
<feature type="transmembrane region" description="Helical" evidence="9">
    <location>
        <begin position="88"/>
        <end position="106"/>
    </location>
</feature>
<keyword evidence="5 9" id="KW-0812">Transmembrane</keyword>
<keyword evidence="6 9" id="KW-1133">Transmembrane helix</keyword>
<evidence type="ECO:0000313" key="11">
    <source>
        <dbReference type="Proteomes" id="UP000199347"/>
    </source>
</evidence>
<keyword evidence="3" id="KW-1003">Cell membrane</keyword>
<keyword evidence="11" id="KW-1185">Reference proteome</keyword>
<evidence type="ECO:0000256" key="7">
    <source>
        <dbReference type="ARBA" id="ARBA00023136"/>
    </source>
</evidence>
<sequence length="400" mass="40895">MSVSAETARGSGAPASAAEIVAAIDRSALAFAAAALLLGTLIIGYEVSPKMASLFLIGAGLGAALLHGAFGFTAGWRNCVTKSDGRGLRAQLWVIAFTALFFIPLINGMVPGLAVQGAIAPVGTSLIVGSFLFGLGMQLANGCGSGTLFTLGGGSGRMLITLVAFIIGSVVGSIQLPWWLDQPGFDPVNLAEFLTVPGALVAIFVGLALVGALTFLMEKRANFMAPAKKPGHFLRGPWPLLWAGGALVVLNLLTLLIAGHPWTITYGFALWGAKAAQAIGIDMSAYEFWQWPKGDQALHTSLLADVTSVMNIGLVLGAMAAAALAGSFAKAPLPSAKSALAAVIGGLLMGYGARLGFGCNIGAFLGGIASGSLHGWIWFASAFLGTLIGIRLRPAFGLAN</sequence>
<keyword evidence="7 9" id="KW-0472">Membrane</keyword>
<evidence type="ECO:0000256" key="6">
    <source>
        <dbReference type="ARBA" id="ARBA00022989"/>
    </source>
</evidence>
<evidence type="ECO:0000256" key="4">
    <source>
        <dbReference type="ARBA" id="ARBA00022519"/>
    </source>
</evidence>